<dbReference type="EMBL" id="CDMY01000401">
    <property type="protein sequence ID" value="CEM10125.1"/>
    <property type="molecule type" value="Genomic_DNA"/>
</dbReference>
<dbReference type="Proteomes" id="UP000041254">
    <property type="component" value="Unassembled WGS sequence"/>
</dbReference>
<evidence type="ECO:0000313" key="4">
    <source>
        <dbReference type="EMBL" id="CEM10125.1"/>
    </source>
</evidence>
<feature type="signal peptide" evidence="3">
    <location>
        <begin position="1"/>
        <end position="21"/>
    </location>
</feature>
<dbReference type="PhylomeDB" id="A0A0G4FB49"/>
<sequence length="668" mass="73761">MQAVNIAVAALVLSSCNASTASVTPVQKVVQLLQGLQDQVKAEGKSEAAVYEEYACFCKEQTANYTAAIADQQTDNYQSTIEVKTAEVKRLGQEIVALNQQIASDSATLDDLRANRTKEDETYGKAHADLTSAINSIMSALAGLETSKSFEPPAALMQTITRAAKVYEPDYSSRLGEGDYDFRSDSVLDTLKSLQDKFEERKHALEQEEITNQQTFTSAESELTSSITEKQGLTQTKTQEKSTAESDLQTAKGNLATEQRAHDEDTESLRSLTLVAIAKALAILQGTVQDLERVNLPASLQQPTGVEAITDTETLIQRHNHTKGGRMVSFIQRLLRTRGPSTGNDRQRAVSMLMHAGQRLNSTALYSLAIKIDGDPFAKVKKLIQDLIQKMLQQANEAAEKNGYCESNIADNTKAMELAKENMDKLQALIDEKTARRGQLQQMISDNVNQVAHLNTSLVVAADLRNQSRVTNANTIADARKAADAVHEAMDVLSQFYKTAAKAGVLAQLGMSVDASHCKSLFSEPYTGSQGAGSSVIEVLETIRDNFIKTNKDTKRAEEAEQRDFVEYRKETLADMAGRQTDIDNWRNEIKECTSAIIKADNELDKERGIFDSTSAALEALRLQCEDRGSWVVRARREHSRQVNVHFMCVLPFRAVFVRWFGPAVLRC</sequence>
<keyword evidence="5" id="KW-1185">Reference proteome</keyword>
<reference evidence="4 5" key="1">
    <citation type="submission" date="2014-11" db="EMBL/GenBank/DDBJ databases">
        <authorList>
            <person name="Zhu J."/>
            <person name="Qi W."/>
            <person name="Song R."/>
        </authorList>
    </citation>
    <scope>NUCLEOTIDE SEQUENCE [LARGE SCALE GENOMIC DNA]</scope>
</reference>
<feature type="coiled-coil region" evidence="1">
    <location>
        <begin position="381"/>
        <end position="443"/>
    </location>
</feature>
<dbReference type="VEuPathDB" id="CryptoDB:Vbra_22571"/>
<feature type="chain" id="PRO_5005188356" evidence="3">
    <location>
        <begin position="22"/>
        <end position="668"/>
    </location>
</feature>
<feature type="compositionally biased region" description="Polar residues" evidence="2">
    <location>
        <begin position="211"/>
        <end position="237"/>
    </location>
</feature>
<gene>
    <name evidence="4" type="ORF">Vbra_22571</name>
</gene>
<evidence type="ECO:0000256" key="3">
    <source>
        <dbReference type="SAM" id="SignalP"/>
    </source>
</evidence>
<evidence type="ECO:0000256" key="1">
    <source>
        <dbReference type="SAM" id="Coils"/>
    </source>
</evidence>
<dbReference type="AlphaFoldDB" id="A0A0G4FB49"/>
<name>A0A0G4FB49_VITBC</name>
<evidence type="ECO:0000256" key="2">
    <source>
        <dbReference type="SAM" id="MobiDB-lite"/>
    </source>
</evidence>
<keyword evidence="3" id="KW-0732">Signal</keyword>
<feature type="region of interest" description="Disordered" evidence="2">
    <location>
        <begin position="211"/>
        <end position="266"/>
    </location>
</feature>
<keyword evidence="1" id="KW-0175">Coiled coil</keyword>
<proteinExistence type="predicted"/>
<dbReference type="InParanoid" id="A0A0G4FB49"/>
<protein>
    <submittedName>
        <fullName evidence="4">Uncharacterized protein</fullName>
    </submittedName>
</protein>
<accession>A0A0G4FB49</accession>
<organism evidence="4 5">
    <name type="scientific">Vitrella brassicaformis (strain CCMP3155)</name>
    <dbReference type="NCBI Taxonomy" id="1169540"/>
    <lineage>
        <taxon>Eukaryota</taxon>
        <taxon>Sar</taxon>
        <taxon>Alveolata</taxon>
        <taxon>Colpodellida</taxon>
        <taxon>Vitrellaceae</taxon>
        <taxon>Vitrella</taxon>
    </lineage>
</organism>
<feature type="coiled-coil region" evidence="1">
    <location>
        <begin position="81"/>
        <end position="115"/>
    </location>
</feature>
<evidence type="ECO:0000313" key="5">
    <source>
        <dbReference type="Proteomes" id="UP000041254"/>
    </source>
</evidence>